<protein>
    <submittedName>
        <fullName evidence="2">Uncharacterized protein</fullName>
    </submittedName>
</protein>
<dbReference type="Proteomes" id="UP001612741">
    <property type="component" value="Unassembled WGS sequence"/>
</dbReference>
<feature type="region of interest" description="Disordered" evidence="1">
    <location>
        <begin position="28"/>
        <end position="51"/>
    </location>
</feature>
<sequence>MSDPSTIQPRDLEHLLLAAADLTGAGLDDFTQMTAPSSDEDPPPMTGPTPESTALLNKTFTDKAAKEVRTSFVNSDSTIVIDEGASERVPGAAAAWMADMRQIYAQCDSWTIDIGGEEIVIQVVDPADDPIEPLRIEQKFADGALMRTMLAGPDGQLGQISTLLVRDGDRVLELTFRSGTVAPGSPEAARLRAVMTAFLELAPAKFLG</sequence>
<evidence type="ECO:0000256" key="1">
    <source>
        <dbReference type="SAM" id="MobiDB-lite"/>
    </source>
</evidence>
<comment type="caution">
    <text evidence="2">The sequence shown here is derived from an EMBL/GenBank/DDBJ whole genome shotgun (WGS) entry which is preliminary data.</text>
</comment>
<keyword evidence="3" id="KW-1185">Reference proteome</keyword>
<accession>A0ABW7YUP6</accession>
<dbReference type="RefSeq" id="WP_397082762.1">
    <property type="nucleotide sequence ID" value="NZ_JBITGY010000005.1"/>
</dbReference>
<organism evidence="2 3">
    <name type="scientific">Nonomuraea typhae</name>
    <dbReference type="NCBI Taxonomy" id="2603600"/>
    <lineage>
        <taxon>Bacteria</taxon>
        <taxon>Bacillati</taxon>
        <taxon>Actinomycetota</taxon>
        <taxon>Actinomycetes</taxon>
        <taxon>Streptosporangiales</taxon>
        <taxon>Streptosporangiaceae</taxon>
        <taxon>Nonomuraea</taxon>
    </lineage>
</organism>
<proteinExistence type="predicted"/>
<gene>
    <name evidence="2" type="ORF">ACIBG2_18840</name>
</gene>
<dbReference type="EMBL" id="JBITGY010000005">
    <property type="protein sequence ID" value="MFI6499451.1"/>
    <property type="molecule type" value="Genomic_DNA"/>
</dbReference>
<reference evidence="2 3" key="1">
    <citation type="submission" date="2024-10" db="EMBL/GenBank/DDBJ databases">
        <title>The Natural Products Discovery Center: Release of the First 8490 Sequenced Strains for Exploring Actinobacteria Biosynthetic Diversity.</title>
        <authorList>
            <person name="Kalkreuter E."/>
            <person name="Kautsar S.A."/>
            <person name="Yang D."/>
            <person name="Bader C.D."/>
            <person name="Teijaro C.N."/>
            <person name="Fluegel L."/>
            <person name="Davis C.M."/>
            <person name="Simpson J.R."/>
            <person name="Lauterbach L."/>
            <person name="Steele A.D."/>
            <person name="Gui C."/>
            <person name="Meng S."/>
            <person name="Li G."/>
            <person name="Viehrig K."/>
            <person name="Ye F."/>
            <person name="Su P."/>
            <person name="Kiefer A.F."/>
            <person name="Nichols A."/>
            <person name="Cepeda A.J."/>
            <person name="Yan W."/>
            <person name="Fan B."/>
            <person name="Jiang Y."/>
            <person name="Adhikari A."/>
            <person name="Zheng C.-J."/>
            <person name="Schuster L."/>
            <person name="Cowan T.M."/>
            <person name="Smanski M.J."/>
            <person name="Chevrette M.G."/>
            <person name="De Carvalho L.P.S."/>
            <person name="Shen B."/>
        </authorList>
    </citation>
    <scope>NUCLEOTIDE SEQUENCE [LARGE SCALE GENOMIC DNA]</scope>
    <source>
        <strain evidence="2 3">NPDC050545</strain>
    </source>
</reference>
<name>A0ABW7YUP6_9ACTN</name>
<evidence type="ECO:0000313" key="2">
    <source>
        <dbReference type="EMBL" id="MFI6499451.1"/>
    </source>
</evidence>
<evidence type="ECO:0000313" key="3">
    <source>
        <dbReference type="Proteomes" id="UP001612741"/>
    </source>
</evidence>